<dbReference type="InParanoid" id="A0A136JJN6"/>
<feature type="non-terminal residue" evidence="1">
    <location>
        <position position="73"/>
    </location>
</feature>
<proteinExistence type="predicted"/>
<organism evidence="1 2">
    <name type="scientific">Microdochium bolleyi</name>
    <dbReference type="NCBI Taxonomy" id="196109"/>
    <lineage>
        <taxon>Eukaryota</taxon>
        <taxon>Fungi</taxon>
        <taxon>Dikarya</taxon>
        <taxon>Ascomycota</taxon>
        <taxon>Pezizomycotina</taxon>
        <taxon>Sordariomycetes</taxon>
        <taxon>Xylariomycetidae</taxon>
        <taxon>Xylariales</taxon>
        <taxon>Microdochiaceae</taxon>
        <taxon>Microdochium</taxon>
    </lineage>
</organism>
<dbReference type="AlphaFoldDB" id="A0A136JJN6"/>
<gene>
    <name evidence="1" type="ORF">Micbo1qcDRAFT_156172</name>
</gene>
<dbReference type="EMBL" id="KQ964245">
    <property type="protein sequence ID" value="KXJ97337.1"/>
    <property type="molecule type" value="Genomic_DNA"/>
</dbReference>
<evidence type="ECO:0000313" key="1">
    <source>
        <dbReference type="EMBL" id="KXJ97337.1"/>
    </source>
</evidence>
<evidence type="ECO:0000313" key="2">
    <source>
        <dbReference type="Proteomes" id="UP000070501"/>
    </source>
</evidence>
<accession>A0A136JJN6</accession>
<sequence length="73" mass="8143">MAPKLATCGGSAFSLRIQGLVICNWPWDCTTARPPADIFVHVVRSTLSILHLNTVTRNTVPRILQQPYAVRLR</sequence>
<dbReference type="Proteomes" id="UP000070501">
    <property type="component" value="Unassembled WGS sequence"/>
</dbReference>
<name>A0A136JJN6_9PEZI</name>
<reference evidence="2" key="1">
    <citation type="submission" date="2016-02" db="EMBL/GenBank/DDBJ databases">
        <title>Draft genome sequence of Microdochium bolleyi, a fungal endophyte of beachgrass.</title>
        <authorList>
            <consortium name="DOE Joint Genome Institute"/>
            <person name="David A.S."/>
            <person name="May G."/>
            <person name="Haridas S."/>
            <person name="Lim J."/>
            <person name="Wang M."/>
            <person name="Labutti K."/>
            <person name="Lipzen A."/>
            <person name="Barry K."/>
            <person name="Grigoriev I.V."/>
        </authorList>
    </citation>
    <scope>NUCLEOTIDE SEQUENCE [LARGE SCALE GENOMIC DNA]</scope>
    <source>
        <strain evidence="2">J235TASD1</strain>
    </source>
</reference>
<keyword evidence="2" id="KW-1185">Reference proteome</keyword>
<protein>
    <submittedName>
        <fullName evidence="1">Uncharacterized protein</fullName>
    </submittedName>
</protein>